<evidence type="ECO:0000256" key="7">
    <source>
        <dbReference type="ARBA" id="ARBA00022840"/>
    </source>
</evidence>
<accession>A0A0S3R3T3</accession>
<feature type="domain" description="Protein kinase" evidence="9">
    <location>
        <begin position="89"/>
        <end position="357"/>
    </location>
</feature>
<proteinExistence type="predicted"/>
<sequence>MGLCFSVAPSLQYSSLNRPHYPGSSDIHGSSVEFSETITTTDIRKSQFSVRETIYSDCSPIPFNHRQLLKWPELKVFSFKELKSATGNFKSNRLVGRGGFGRVYKGWLDDNTLTPAKPGSGVEVAIKMFNPEGSQGFAQWQSEVNVLGRLSHPNVVRLLGYCWDEDQFLLVYEFMPNGSFHYHLFERNHEPLSWNTRLKIIIGAARGLAFLHANENKNYNAKIADFGVATLGPSEGQSHVSTSIKGTYGYIAPEYMTTGDLYVKSDVYAFGVVLLEILTGMRAHDTIRSTGQRNLVEWSKPCLSSEIKLKTIMDGKIEGQYSPKAALQAAQLALKCLEHDPYQRPSMEEVLEGLEAIEDNQ</sequence>
<name>A0A0S3R3T3_PHAAN</name>
<feature type="binding site" evidence="8">
    <location>
        <position position="127"/>
    </location>
    <ligand>
        <name>ATP</name>
        <dbReference type="ChEBI" id="CHEBI:30616"/>
    </ligand>
</feature>
<organism evidence="10 11">
    <name type="scientific">Vigna angularis var. angularis</name>
    <dbReference type="NCBI Taxonomy" id="157739"/>
    <lineage>
        <taxon>Eukaryota</taxon>
        <taxon>Viridiplantae</taxon>
        <taxon>Streptophyta</taxon>
        <taxon>Embryophyta</taxon>
        <taxon>Tracheophyta</taxon>
        <taxon>Spermatophyta</taxon>
        <taxon>Magnoliopsida</taxon>
        <taxon>eudicotyledons</taxon>
        <taxon>Gunneridae</taxon>
        <taxon>Pentapetalae</taxon>
        <taxon>rosids</taxon>
        <taxon>fabids</taxon>
        <taxon>Fabales</taxon>
        <taxon>Fabaceae</taxon>
        <taxon>Papilionoideae</taxon>
        <taxon>50 kb inversion clade</taxon>
        <taxon>NPAAA clade</taxon>
        <taxon>indigoferoid/millettioid clade</taxon>
        <taxon>Phaseoleae</taxon>
        <taxon>Vigna</taxon>
    </lineage>
</organism>
<dbReference type="Gene3D" id="1.10.510.10">
    <property type="entry name" value="Transferase(Phosphotransferase) domain 1"/>
    <property type="match status" value="1"/>
</dbReference>
<evidence type="ECO:0000256" key="5">
    <source>
        <dbReference type="ARBA" id="ARBA00022741"/>
    </source>
</evidence>
<gene>
    <name evidence="10" type="primary">Vigan.01G314800</name>
    <name evidence="10" type="ORF">VIGAN_01314800</name>
</gene>
<evidence type="ECO:0000256" key="1">
    <source>
        <dbReference type="ARBA" id="ARBA00004236"/>
    </source>
</evidence>
<dbReference type="InterPro" id="IPR017441">
    <property type="entry name" value="Protein_kinase_ATP_BS"/>
</dbReference>
<dbReference type="AlphaFoldDB" id="A0A0S3R3T3"/>
<evidence type="ECO:0000256" key="2">
    <source>
        <dbReference type="ARBA" id="ARBA00012513"/>
    </source>
</evidence>
<evidence type="ECO:0000313" key="10">
    <source>
        <dbReference type="EMBL" id="BAT75307.1"/>
    </source>
</evidence>
<dbReference type="InterPro" id="IPR011009">
    <property type="entry name" value="Kinase-like_dom_sf"/>
</dbReference>
<dbReference type="GO" id="GO:0005524">
    <property type="term" value="F:ATP binding"/>
    <property type="evidence" value="ECO:0007669"/>
    <property type="project" value="UniProtKB-UniRule"/>
</dbReference>
<dbReference type="InterPro" id="IPR050823">
    <property type="entry name" value="Plant_Ser_Thr_Prot_Kinase"/>
</dbReference>
<dbReference type="GO" id="GO:0005886">
    <property type="term" value="C:plasma membrane"/>
    <property type="evidence" value="ECO:0007669"/>
    <property type="project" value="UniProtKB-SubCell"/>
</dbReference>
<reference evidence="10 11" key="1">
    <citation type="journal article" date="2015" name="Sci. Rep.">
        <title>The power of single molecule real-time sequencing technology in the de novo assembly of a eukaryotic genome.</title>
        <authorList>
            <person name="Sakai H."/>
            <person name="Naito K."/>
            <person name="Ogiso-Tanaka E."/>
            <person name="Takahashi Y."/>
            <person name="Iseki K."/>
            <person name="Muto C."/>
            <person name="Satou K."/>
            <person name="Teruya K."/>
            <person name="Shiroma A."/>
            <person name="Shimoji M."/>
            <person name="Hirano T."/>
            <person name="Itoh T."/>
            <person name="Kaga A."/>
            <person name="Tomooka N."/>
        </authorList>
    </citation>
    <scope>NUCLEOTIDE SEQUENCE [LARGE SCALE GENOMIC DNA]</scope>
    <source>
        <strain evidence="11">cv. Shumari</strain>
    </source>
</reference>
<dbReference type="PROSITE" id="PS00107">
    <property type="entry name" value="PROTEIN_KINASE_ATP"/>
    <property type="match status" value="1"/>
</dbReference>
<dbReference type="SUPFAM" id="SSF56112">
    <property type="entry name" value="Protein kinase-like (PK-like)"/>
    <property type="match status" value="1"/>
</dbReference>
<dbReference type="GO" id="GO:0004674">
    <property type="term" value="F:protein serine/threonine kinase activity"/>
    <property type="evidence" value="ECO:0007669"/>
    <property type="project" value="UniProtKB-EC"/>
</dbReference>
<keyword evidence="11" id="KW-1185">Reference proteome</keyword>
<evidence type="ECO:0000256" key="3">
    <source>
        <dbReference type="ARBA" id="ARBA00022475"/>
    </source>
</evidence>
<evidence type="ECO:0000256" key="8">
    <source>
        <dbReference type="PROSITE-ProRule" id="PRU10141"/>
    </source>
</evidence>
<keyword evidence="4" id="KW-0808">Transferase</keyword>
<comment type="subcellular location">
    <subcellularLocation>
        <location evidence="1">Cell membrane</location>
    </subcellularLocation>
</comment>
<keyword evidence="3" id="KW-1003">Cell membrane</keyword>
<dbReference type="FunFam" id="3.30.200.20:FF:000228">
    <property type="entry name" value="Serine/threonine-protein kinase BIK1"/>
    <property type="match status" value="1"/>
</dbReference>
<evidence type="ECO:0000256" key="6">
    <source>
        <dbReference type="ARBA" id="ARBA00022777"/>
    </source>
</evidence>
<dbReference type="PANTHER" id="PTHR45621">
    <property type="entry name" value="OS01G0588500 PROTEIN-RELATED"/>
    <property type="match status" value="1"/>
</dbReference>
<keyword evidence="7 8" id="KW-0067">ATP-binding</keyword>
<dbReference type="EMBL" id="AP015034">
    <property type="protein sequence ID" value="BAT75307.1"/>
    <property type="molecule type" value="Genomic_DNA"/>
</dbReference>
<protein>
    <recommendedName>
        <fullName evidence="2">non-specific serine/threonine protein kinase</fullName>
        <ecNumber evidence="2">2.7.11.1</ecNumber>
    </recommendedName>
</protein>
<keyword evidence="6" id="KW-0418">Kinase</keyword>
<dbReference type="PROSITE" id="PS50011">
    <property type="entry name" value="PROTEIN_KINASE_DOM"/>
    <property type="match status" value="1"/>
</dbReference>
<dbReference type="Proteomes" id="UP000291084">
    <property type="component" value="Chromosome 1"/>
</dbReference>
<evidence type="ECO:0000313" key="11">
    <source>
        <dbReference type="Proteomes" id="UP000291084"/>
    </source>
</evidence>
<keyword evidence="3" id="KW-0472">Membrane</keyword>
<keyword evidence="5 8" id="KW-0547">Nucleotide-binding</keyword>
<dbReference type="InterPro" id="IPR001245">
    <property type="entry name" value="Ser-Thr/Tyr_kinase_cat_dom"/>
</dbReference>
<evidence type="ECO:0000256" key="4">
    <source>
        <dbReference type="ARBA" id="ARBA00022679"/>
    </source>
</evidence>
<evidence type="ECO:0000259" key="9">
    <source>
        <dbReference type="PROSITE" id="PS50011"/>
    </source>
</evidence>
<dbReference type="InterPro" id="IPR000719">
    <property type="entry name" value="Prot_kinase_dom"/>
</dbReference>
<dbReference type="OrthoDB" id="4062651at2759"/>
<dbReference type="Pfam" id="PF07714">
    <property type="entry name" value="PK_Tyr_Ser-Thr"/>
    <property type="match status" value="1"/>
</dbReference>
<dbReference type="Gene3D" id="3.30.200.20">
    <property type="entry name" value="Phosphorylase Kinase, domain 1"/>
    <property type="match status" value="1"/>
</dbReference>
<dbReference type="EC" id="2.7.11.1" evidence="2"/>